<dbReference type="GO" id="GO:0003779">
    <property type="term" value="F:actin binding"/>
    <property type="evidence" value="ECO:0007669"/>
    <property type="project" value="UniProtKB-KW"/>
</dbReference>
<name>Q5YEU5_BIGNA</name>
<protein>
    <submittedName>
        <fullName evidence="4">Cofilin</fullName>
    </submittedName>
</protein>
<proteinExistence type="evidence at transcript level"/>
<accession>Q5YEU5</accession>
<reference evidence="4" key="1">
    <citation type="journal article" date="2004" name="J. Eukaryot. Microbiol.">
        <title>Plastid-targeting peptides from the chlorarachniophyte Bigelowiella natans.</title>
        <authorList>
            <person name="Rogers M.B."/>
            <person name="Archibald J.M."/>
            <person name="Field M.A."/>
            <person name="Li C."/>
            <person name="Striepen B."/>
            <person name="Keeling P.J."/>
        </authorList>
    </citation>
    <scope>NUCLEOTIDE SEQUENCE</scope>
</reference>
<dbReference type="Gene3D" id="3.40.20.10">
    <property type="entry name" value="Severin"/>
    <property type="match status" value="1"/>
</dbReference>
<dbReference type="AlphaFoldDB" id="Q5YEU5"/>
<evidence type="ECO:0000259" key="3">
    <source>
        <dbReference type="PROSITE" id="PS51263"/>
    </source>
</evidence>
<evidence type="ECO:0000313" key="4">
    <source>
        <dbReference type="EMBL" id="AAT09068.1"/>
    </source>
</evidence>
<dbReference type="InterPro" id="IPR017904">
    <property type="entry name" value="ADF/Cofilin"/>
</dbReference>
<dbReference type="CDD" id="cd11286">
    <property type="entry name" value="ADF_cofilin_like"/>
    <property type="match status" value="1"/>
</dbReference>
<dbReference type="GO" id="GO:0030042">
    <property type="term" value="P:actin filament depolymerization"/>
    <property type="evidence" value="ECO:0007669"/>
    <property type="project" value="InterPro"/>
</dbReference>
<comment type="similarity">
    <text evidence="1">Belongs to the actin-binding proteins ADF family.</text>
</comment>
<evidence type="ECO:0000256" key="2">
    <source>
        <dbReference type="ARBA" id="ARBA00023203"/>
    </source>
</evidence>
<dbReference type="GO" id="GO:0015629">
    <property type="term" value="C:actin cytoskeleton"/>
    <property type="evidence" value="ECO:0007669"/>
    <property type="project" value="InterPro"/>
</dbReference>
<gene>
    <name evidence="4" type="primary">Cofl</name>
</gene>
<dbReference type="EMBL" id="AY542976">
    <property type="protein sequence ID" value="AAT09068.1"/>
    <property type="molecule type" value="mRNA"/>
</dbReference>
<dbReference type="SUPFAM" id="SSF55753">
    <property type="entry name" value="Actin depolymerizing proteins"/>
    <property type="match status" value="1"/>
</dbReference>
<keyword evidence="2" id="KW-0009">Actin-binding</keyword>
<dbReference type="InterPro" id="IPR002108">
    <property type="entry name" value="ADF-H"/>
</dbReference>
<evidence type="ECO:0000256" key="1">
    <source>
        <dbReference type="ARBA" id="ARBA00006844"/>
    </source>
</evidence>
<dbReference type="PROSITE" id="PS51263">
    <property type="entry name" value="ADF_H"/>
    <property type="match status" value="1"/>
</dbReference>
<feature type="domain" description="ADF-H" evidence="3">
    <location>
        <begin position="4"/>
        <end position="141"/>
    </location>
</feature>
<sequence>MATGIKIEKKSFMAFDTEMKKGKKFQFMLFQLNKKMDKVVLVDKEKGDKKLKPTYDDFVKALCVDGQPRWGVFQYEAKKKDGSFLDKFIMITWCQDTAPLRKKMVHGSTHTAVKDKLSVDKVIQASTTGDVEESIIREKLGLGKKEV</sequence>
<dbReference type="HOGENOM" id="CLU_094004_3_2_1"/>
<organism evidence="4">
    <name type="scientific">Bigelowiella natans</name>
    <name type="common">Pedinomonas minutissima</name>
    <name type="synonym">Chlorarachnion sp. (strain CCMP621)</name>
    <dbReference type="NCBI Taxonomy" id="227086"/>
    <lineage>
        <taxon>Eukaryota</taxon>
        <taxon>Sar</taxon>
        <taxon>Rhizaria</taxon>
        <taxon>Cercozoa</taxon>
        <taxon>Chlorarachniophyceae</taxon>
        <taxon>Bigelowiella</taxon>
    </lineage>
</organism>
<dbReference type="PANTHER" id="PTHR11913">
    <property type="entry name" value="COFILIN-RELATED"/>
    <property type="match status" value="1"/>
</dbReference>
<dbReference type="Pfam" id="PF00241">
    <property type="entry name" value="Cofilin_ADF"/>
    <property type="match status" value="1"/>
</dbReference>
<dbReference type="SMART" id="SM00102">
    <property type="entry name" value="ADF"/>
    <property type="match status" value="1"/>
</dbReference>
<dbReference type="InterPro" id="IPR029006">
    <property type="entry name" value="ADF-H/Gelsolin-like_dom_sf"/>
</dbReference>